<keyword evidence="7" id="KW-0812">Transmembrane</keyword>
<keyword evidence="8" id="KW-0653">Protein transport</keyword>
<evidence type="ECO:0000256" key="8">
    <source>
        <dbReference type="ARBA" id="ARBA00022927"/>
    </source>
</evidence>
<keyword evidence="6" id="KW-0997">Cell inner membrane</keyword>
<evidence type="ECO:0000256" key="6">
    <source>
        <dbReference type="ARBA" id="ARBA00022519"/>
    </source>
</evidence>
<dbReference type="InterPro" id="IPR022792">
    <property type="entry name" value="T2SS_protein-GspN"/>
</dbReference>
<evidence type="ECO:0000313" key="11">
    <source>
        <dbReference type="EMBL" id="MFC7434811.1"/>
    </source>
</evidence>
<keyword evidence="4" id="KW-0813">Transport</keyword>
<evidence type="ECO:0000256" key="5">
    <source>
        <dbReference type="ARBA" id="ARBA00022475"/>
    </source>
</evidence>
<dbReference type="EMBL" id="JBHTBX010000005">
    <property type="protein sequence ID" value="MFC7434811.1"/>
    <property type="molecule type" value="Genomic_DNA"/>
</dbReference>
<comment type="similarity">
    <text evidence="2">Belongs to the GSP N family.</text>
</comment>
<dbReference type="Proteomes" id="UP001596495">
    <property type="component" value="Unassembled WGS sequence"/>
</dbReference>
<accession>A0ABW2R9P8</accession>
<evidence type="ECO:0000256" key="10">
    <source>
        <dbReference type="ARBA" id="ARBA00030772"/>
    </source>
</evidence>
<evidence type="ECO:0000256" key="4">
    <source>
        <dbReference type="ARBA" id="ARBA00022448"/>
    </source>
</evidence>
<evidence type="ECO:0000256" key="7">
    <source>
        <dbReference type="ARBA" id="ARBA00022692"/>
    </source>
</evidence>
<reference evidence="12" key="1">
    <citation type="journal article" date="2019" name="Int. J. Syst. Evol. Microbiol.">
        <title>The Global Catalogue of Microorganisms (GCM) 10K type strain sequencing project: providing services to taxonomists for standard genome sequencing and annotation.</title>
        <authorList>
            <consortium name="The Broad Institute Genomics Platform"/>
            <consortium name="The Broad Institute Genome Sequencing Center for Infectious Disease"/>
            <person name="Wu L."/>
            <person name="Ma J."/>
        </authorList>
    </citation>
    <scope>NUCLEOTIDE SEQUENCE [LARGE SCALE GENOMIC DNA]</scope>
    <source>
        <strain evidence="12">CCUG 54518</strain>
    </source>
</reference>
<evidence type="ECO:0000256" key="2">
    <source>
        <dbReference type="ARBA" id="ARBA00007208"/>
    </source>
</evidence>
<organism evidence="11 12">
    <name type="scientific">Hydrogenophaga bisanensis</name>
    <dbReference type="NCBI Taxonomy" id="439611"/>
    <lineage>
        <taxon>Bacteria</taxon>
        <taxon>Pseudomonadati</taxon>
        <taxon>Pseudomonadota</taxon>
        <taxon>Betaproteobacteria</taxon>
        <taxon>Burkholderiales</taxon>
        <taxon>Comamonadaceae</taxon>
        <taxon>Hydrogenophaga</taxon>
    </lineage>
</organism>
<dbReference type="Pfam" id="PF01203">
    <property type="entry name" value="T2SSN"/>
    <property type="match status" value="1"/>
</dbReference>
<keyword evidence="9" id="KW-0472">Membrane</keyword>
<protein>
    <recommendedName>
        <fullName evidence="3">Type II secretion system protein N</fullName>
    </recommendedName>
    <alternativeName>
        <fullName evidence="10">General secretion pathway protein N</fullName>
    </alternativeName>
</protein>
<keyword evidence="5" id="KW-1003">Cell membrane</keyword>
<sequence length="264" mass="28215">MSARLSQSLRRWSMGAALAGALAATLLFLPARWLAGPVASMTRSHVQLVNASGTLWNGRADVVLSGGEDSRTRASLPGGISWRLRPGLSPLASLSLTASCCTAEPLQLEFRLGWGLRELRWKAGSLRWPTELLAGLGTPWNTLGLEGRMDIETPGLSVALARGRLVVDGQVTVRAQDLSSRMATLRPLGSYQIDVRSGEDGGATEIGLSTLRGDLQIQGTGQWVGGRLRFRGEAWASPNREAALANLLNIIGRRQGSRSIINLG</sequence>
<comment type="subcellular location">
    <subcellularLocation>
        <location evidence="1">Cell inner membrane</location>
    </subcellularLocation>
</comment>
<name>A0ABW2R9P8_9BURK</name>
<comment type="caution">
    <text evidence="11">The sequence shown here is derived from an EMBL/GenBank/DDBJ whole genome shotgun (WGS) entry which is preliminary data.</text>
</comment>
<evidence type="ECO:0000256" key="9">
    <source>
        <dbReference type="ARBA" id="ARBA00023136"/>
    </source>
</evidence>
<evidence type="ECO:0000256" key="3">
    <source>
        <dbReference type="ARBA" id="ARBA00021563"/>
    </source>
</evidence>
<proteinExistence type="inferred from homology"/>
<gene>
    <name evidence="11" type="primary">gspN</name>
    <name evidence="11" type="ORF">ACFQNJ_09830</name>
</gene>
<evidence type="ECO:0000256" key="1">
    <source>
        <dbReference type="ARBA" id="ARBA00004533"/>
    </source>
</evidence>
<dbReference type="RefSeq" id="WP_382256590.1">
    <property type="nucleotide sequence ID" value="NZ_JBHTBX010000005.1"/>
</dbReference>
<evidence type="ECO:0000313" key="12">
    <source>
        <dbReference type="Proteomes" id="UP001596495"/>
    </source>
</evidence>
<keyword evidence="12" id="KW-1185">Reference proteome</keyword>